<dbReference type="PROSITE" id="PS51375">
    <property type="entry name" value="PPR"/>
    <property type="match status" value="4"/>
</dbReference>
<name>A0A9D4ZAP1_ADICA</name>
<reference evidence="6" key="1">
    <citation type="submission" date="2021-01" db="EMBL/GenBank/DDBJ databases">
        <title>Adiantum capillus-veneris genome.</title>
        <authorList>
            <person name="Fang Y."/>
            <person name="Liao Q."/>
        </authorList>
    </citation>
    <scope>NUCLEOTIDE SEQUENCE</scope>
    <source>
        <strain evidence="6">H3</strain>
        <tissue evidence="6">Leaf</tissue>
    </source>
</reference>
<feature type="repeat" description="PPR" evidence="3">
    <location>
        <begin position="298"/>
        <end position="332"/>
    </location>
</feature>
<dbReference type="Pfam" id="PF12854">
    <property type="entry name" value="PPR_1"/>
    <property type="match status" value="1"/>
</dbReference>
<dbReference type="PANTHER" id="PTHR47447">
    <property type="entry name" value="OS03G0856100 PROTEIN"/>
    <property type="match status" value="1"/>
</dbReference>
<evidence type="ECO:0000256" key="3">
    <source>
        <dbReference type="PROSITE-ProRule" id="PRU00708"/>
    </source>
</evidence>
<feature type="region of interest" description="Disordered" evidence="4">
    <location>
        <begin position="215"/>
        <end position="258"/>
    </location>
</feature>
<dbReference type="NCBIfam" id="TIGR00756">
    <property type="entry name" value="PPR"/>
    <property type="match status" value="4"/>
</dbReference>
<feature type="repeat" description="PPR" evidence="3">
    <location>
        <begin position="476"/>
        <end position="510"/>
    </location>
</feature>
<dbReference type="Pfam" id="PF01535">
    <property type="entry name" value="PPR"/>
    <property type="match status" value="1"/>
</dbReference>
<evidence type="ECO:0000313" key="6">
    <source>
        <dbReference type="EMBL" id="KAI5068483.1"/>
    </source>
</evidence>
<comment type="caution">
    <text evidence="6">The sequence shown here is derived from an EMBL/GenBank/DDBJ whole genome shotgun (WGS) entry which is preliminary data.</text>
</comment>
<evidence type="ECO:0000256" key="4">
    <source>
        <dbReference type="SAM" id="MobiDB-lite"/>
    </source>
</evidence>
<accession>A0A9D4ZAP1</accession>
<comment type="similarity">
    <text evidence="1">Belongs to the PPR family. P subfamily.</text>
</comment>
<evidence type="ECO:0000259" key="5">
    <source>
        <dbReference type="Pfam" id="PF17177"/>
    </source>
</evidence>
<dbReference type="Pfam" id="PF13041">
    <property type="entry name" value="PPR_2"/>
    <property type="match status" value="1"/>
</dbReference>
<dbReference type="Gene3D" id="1.25.40.10">
    <property type="entry name" value="Tetratricopeptide repeat domain"/>
    <property type="match status" value="3"/>
</dbReference>
<gene>
    <name evidence="6" type="ORF">GOP47_0016828</name>
</gene>
<evidence type="ECO:0000256" key="2">
    <source>
        <dbReference type="ARBA" id="ARBA00022737"/>
    </source>
</evidence>
<evidence type="ECO:0000256" key="1">
    <source>
        <dbReference type="ARBA" id="ARBA00007626"/>
    </source>
</evidence>
<feature type="domain" description="PROP1-like PPR" evidence="5">
    <location>
        <begin position="254"/>
        <end position="351"/>
    </location>
</feature>
<dbReference type="SUPFAM" id="SSF81901">
    <property type="entry name" value="HCP-like"/>
    <property type="match status" value="1"/>
</dbReference>
<sequence length="837" mass="93559">MLCEPLAMASVIQSLAISEAARSSSSYGARIPYSSPLNQRPSYLKVRDLQFPPHSDSLISCSNGQLSLTILTAAEQTQEDLISSAQEGAQETLEPTAQETLETMALSSPSDAIKSPSLPVRYSHLKELFLQLYAGDDVPSAMEPWLQNLTLSDWNQLLLECGRKDGNIAKQILAFFRQKEAVLDQGVLFSSRNKEHVSAGSTEALNELCKESDANISESGEDVAETTQAASPQEEEDESTERDSETGSSQDEVEQSSKNISPSLKLYTTLARVLTKKRNYDDVDTLEMEVKEAGLEPDVHYYNVLLDSYTKRRSLVKAIELIHHMKSVGFEPHTSILEQFCHVYSDEGNASIEVLKEIVEDLRSRNSSAVPSLYQNLLKLHWVANDVAGAEETFEALLVAGHTPEMKDFFKLMQLNGRRGQHERVVDLVELMHKSGLKPNASVYDYLIHAYCKAGLMEKAKEAFLNFDSVLGTKPTTISINMMIDGYGKQGLHEEALKMFEAIREYGYRPTKISYSCIISAMARVGKFQSAAQLYEKMLRTGIQPNLHTFSTLIRLYKKCDQTREGHKIYQAMRKAPYNLTSTEYSVSLALYVDGTWYHHAAALLKEIEQEGVALDAVAHNSLIRSFSYLQSKTTPLARAVEESEIKICKVLTSLFHATLQKQKLELSVLEAVFSVLEDWKEVPSLEARGLVYNAFIDYFWKKGYKDLAKEILDLGRQLYAGYSKPRLVETDWILDVRGLGIGGAKVALMEWLSDEQEPPEGRSDDATKMVLITGDEFSLTLPEDNTKVKFAIGSLLTELGSPFVTPQYRSDGLEASVAEVLNWVSVMRSSRPPSLF</sequence>
<dbReference type="EMBL" id="JABFUD020000016">
    <property type="protein sequence ID" value="KAI5068483.1"/>
    <property type="molecule type" value="Genomic_DNA"/>
</dbReference>
<dbReference type="Pfam" id="PF17177">
    <property type="entry name" value="PPR_long"/>
    <property type="match status" value="1"/>
</dbReference>
<feature type="repeat" description="PPR" evidence="3">
    <location>
        <begin position="511"/>
        <end position="545"/>
    </location>
</feature>
<keyword evidence="2" id="KW-0677">Repeat</keyword>
<protein>
    <recommendedName>
        <fullName evidence="5">PROP1-like PPR domain-containing protein</fullName>
    </recommendedName>
</protein>
<proteinExistence type="inferred from homology"/>
<dbReference type="OrthoDB" id="1851534at2759"/>
<dbReference type="InterPro" id="IPR033443">
    <property type="entry name" value="PROP1-like_PPR_dom"/>
</dbReference>
<dbReference type="AlphaFoldDB" id="A0A9D4ZAP1"/>
<dbReference type="PANTHER" id="PTHR47447:SF25">
    <property type="entry name" value="SAP DOMAIN-CONTAINING PROTEIN"/>
    <property type="match status" value="1"/>
</dbReference>
<feature type="repeat" description="PPR" evidence="3">
    <location>
        <begin position="440"/>
        <end position="475"/>
    </location>
</feature>
<organism evidence="6 7">
    <name type="scientific">Adiantum capillus-veneris</name>
    <name type="common">Maidenhair fern</name>
    <dbReference type="NCBI Taxonomy" id="13818"/>
    <lineage>
        <taxon>Eukaryota</taxon>
        <taxon>Viridiplantae</taxon>
        <taxon>Streptophyta</taxon>
        <taxon>Embryophyta</taxon>
        <taxon>Tracheophyta</taxon>
        <taxon>Polypodiopsida</taxon>
        <taxon>Polypodiidae</taxon>
        <taxon>Polypodiales</taxon>
        <taxon>Pteridineae</taxon>
        <taxon>Pteridaceae</taxon>
        <taxon>Vittarioideae</taxon>
        <taxon>Adiantum</taxon>
    </lineage>
</organism>
<dbReference type="InterPro" id="IPR011990">
    <property type="entry name" value="TPR-like_helical_dom_sf"/>
</dbReference>
<evidence type="ECO:0000313" key="7">
    <source>
        <dbReference type="Proteomes" id="UP000886520"/>
    </source>
</evidence>
<dbReference type="Proteomes" id="UP000886520">
    <property type="component" value="Chromosome 16"/>
</dbReference>
<keyword evidence="7" id="KW-1185">Reference proteome</keyword>
<dbReference type="InterPro" id="IPR002885">
    <property type="entry name" value="PPR_rpt"/>
</dbReference>